<dbReference type="PANTHER" id="PTHR10073:SF12">
    <property type="entry name" value="DNA MISMATCH REPAIR PROTEIN MLH1"/>
    <property type="match status" value="1"/>
</dbReference>
<dbReference type="PROSITE" id="PS00058">
    <property type="entry name" value="DNA_MISMATCH_REPAIR_1"/>
    <property type="match status" value="1"/>
</dbReference>
<dbReference type="SUPFAM" id="SSF55874">
    <property type="entry name" value="ATPase domain of HSP90 chaperone/DNA topoisomerase II/histidine kinase"/>
    <property type="match status" value="1"/>
</dbReference>
<evidence type="ECO:0000259" key="6">
    <source>
        <dbReference type="SMART" id="SM01340"/>
    </source>
</evidence>
<feature type="domain" description="MutL C-terminal dimerisation" evidence="5">
    <location>
        <begin position="546"/>
        <end position="688"/>
    </location>
</feature>
<dbReference type="InterPro" id="IPR042120">
    <property type="entry name" value="MutL_C_dimsub"/>
</dbReference>
<dbReference type="InterPro" id="IPR014790">
    <property type="entry name" value="MutL_C"/>
</dbReference>
<evidence type="ECO:0000313" key="8">
    <source>
        <dbReference type="Proteomes" id="UP000269226"/>
    </source>
</evidence>
<dbReference type="InterPro" id="IPR037198">
    <property type="entry name" value="MutL_C_sf"/>
</dbReference>
<dbReference type="GO" id="GO:0016887">
    <property type="term" value="F:ATP hydrolysis activity"/>
    <property type="evidence" value="ECO:0007669"/>
    <property type="project" value="InterPro"/>
</dbReference>
<dbReference type="InterPro" id="IPR013507">
    <property type="entry name" value="DNA_mismatch_S5_2-like"/>
</dbReference>
<dbReference type="NCBIfam" id="TIGR00585">
    <property type="entry name" value="mutl"/>
    <property type="match status" value="1"/>
</dbReference>
<evidence type="ECO:0000259" key="5">
    <source>
        <dbReference type="SMART" id="SM00853"/>
    </source>
</evidence>
<dbReference type="GeneID" id="57044102"/>
<dbReference type="SMART" id="SM01340">
    <property type="entry name" value="DNA_mis_repair"/>
    <property type="match status" value="1"/>
</dbReference>
<dbReference type="SUPFAM" id="SSF118116">
    <property type="entry name" value="DNA mismatch repair protein MutL"/>
    <property type="match status" value="1"/>
</dbReference>
<dbReference type="InterPro" id="IPR014721">
    <property type="entry name" value="Ribsml_uS5_D2-typ_fold_subgr"/>
</dbReference>
<feature type="domain" description="DNA mismatch repair protein S5" evidence="6">
    <location>
        <begin position="209"/>
        <end position="327"/>
    </location>
</feature>
<reference evidence="7 8" key="1">
    <citation type="submission" date="2018-01" db="EMBL/GenBank/DDBJ databases">
        <title>Whole genome sequence of Melissococcus plutonius DAT561.</title>
        <authorList>
            <person name="Okumura K."/>
            <person name="Takamatsu D."/>
            <person name="Okura M."/>
        </authorList>
    </citation>
    <scope>NUCLEOTIDE SEQUENCE [LARGE SCALE GENOMIC DNA]</scope>
    <source>
        <strain evidence="7 8">DAT561</strain>
    </source>
</reference>
<dbReference type="CDD" id="cd00782">
    <property type="entry name" value="MutL_Trans"/>
    <property type="match status" value="1"/>
</dbReference>
<sequence length="735" mass="82832">MGKIQELSEQLANQIAAGEVVERPASVVKELMENAIDAGGTQIDILIEEAGLKKIQVVDNGEGIAKDDVPNAFKRHATSKIHTRDDLFRIRSLGFRGEALPSISSVSEVTLETAVSNETEGSFIYLKGGKIMEHRSSTLRKGTKIVVSNLFFNTPARLKYVKTIQTELASIGDIVNRLALSHPNIAFSLTHDGNKMMHTTGKGELKQTIAGIYGVSIAKKMITIQAKDLDFSLTGYISLPEVTRASRNYLSIIVNGRYIKNFILSKAILEGYGSKLMVGRYPIAILEISIDPLLIDVNVHPTKQEVRLSKEKELVQLVHQAIHEALSQEQLIPNAVENLTFKKKIEKPDKVEQLNLSSFEKEQAKNSSLPSSKKSDIIHYDKETGNFYVGEKPGTYPTGTFKEKIEQAKKITAKPSGENNEGKNIANLLKNEIPLTNKIKSSHLTLSGNNENKKEELQSNETKNEFALLSKNQDLQKTETISTNELFADETMTITVDESMDENYFSEKHATHLGNINNKNSIKTIHTEQETTETLNQKNRFPDLEYFGQMHGTYLFAQGSDGLYILDQHAAQERINYEYFRKKIGEVTDDLQELLVPLIIDYPNTDVLKIKEKKDKLKDVGIYLEDFDQNSFIVRSHPTWYPSGEEESIIREMIDILLTTGNISVKKFREETAIMMSCKQAIKANHFLNEKQARSLLEKLATCENPFNCPHGRPVLVHFTNSDMEKMFKRIQDPH</sequence>
<comment type="function">
    <text evidence="4">This protein is involved in the repair of mismatches in DNA. It is required for dam-dependent methyl-directed DNA mismatch repair. May act as a 'molecular matchmaker', a protein that promotes the formation of a stable complex between two or more DNA-binding proteins in an ATP-dependent manner without itself being part of a final effector complex.</text>
</comment>
<dbReference type="GO" id="GO:0030983">
    <property type="term" value="F:mismatched DNA binding"/>
    <property type="evidence" value="ECO:0007669"/>
    <property type="project" value="InterPro"/>
</dbReference>
<dbReference type="GO" id="GO:0140664">
    <property type="term" value="F:ATP-dependent DNA damage sensor activity"/>
    <property type="evidence" value="ECO:0007669"/>
    <property type="project" value="InterPro"/>
</dbReference>
<evidence type="ECO:0000256" key="4">
    <source>
        <dbReference type="HAMAP-Rule" id="MF_00149"/>
    </source>
</evidence>
<name>A0A2Z5Y474_9ENTE</name>
<proteinExistence type="inferred from homology"/>
<dbReference type="EMBL" id="AP018492">
    <property type="protein sequence ID" value="BBC61667.1"/>
    <property type="molecule type" value="Genomic_DNA"/>
</dbReference>
<dbReference type="Pfam" id="PF08676">
    <property type="entry name" value="MutL_C"/>
    <property type="match status" value="1"/>
</dbReference>
<dbReference type="HAMAP" id="MF_00149">
    <property type="entry name" value="DNA_mis_repair"/>
    <property type="match status" value="1"/>
</dbReference>
<dbReference type="Pfam" id="PF01119">
    <property type="entry name" value="DNA_mis_repair"/>
    <property type="match status" value="1"/>
</dbReference>
<dbReference type="FunFam" id="3.30.565.10:FF:000003">
    <property type="entry name" value="DNA mismatch repair endonuclease MutL"/>
    <property type="match status" value="1"/>
</dbReference>
<keyword evidence="3 4" id="KW-0234">DNA repair</keyword>
<accession>A0A2Z5Y474</accession>
<dbReference type="SUPFAM" id="SSF54211">
    <property type="entry name" value="Ribosomal protein S5 domain 2-like"/>
    <property type="match status" value="1"/>
</dbReference>
<dbReference type="InterPro" id="IPR014762">
    <property type="entry name" value="DNA_mismatch_repair_CS"/>
</dbReference>
<dbReference type="InterPro" id="IPR038973">
    <property type="entry name" value="MutL/Mlh/Pms-like"/>
</dbReference>
<dbReference type="InterPro" id="IPR042121">
    <property type="entry name" value="MutL_C_regsub"/>
</dbReference>
<dbReference type="SMART" id="SM00853">
    <property type="entry name" value="MutL_C"/>
    <property type="match status" value="1"/>
</dbReference>
<protein>
    <recommendedName>
        <fullName evidence="4">DNA mismatch repair protein MutL</fullName>
    </recommendedName>
</protein>
<evidence type="ECO:0000313" key="7">
    <source>
        <dbReference type="EMBL" id="BBC61667.1"/>
    </source>
</evidence>
<dbReference type="InterPro" id="IPR036890">
    <property type="entry name" value="HATPase_C_sf"/>
</dbReference>
<dbReference type="InterPro" id="IPR020667">
    <property type="entry name" value="DNA_mismatch_repair_MutL"/>
</dbReference>
<dbReference type="Proteomes" id="UP000269226">
    <property type="component" value="Chromosome"/>
</dbReference>
<dbReference type="GO" id="GO:0005524">
    <property type="term" value="F:ATP binding"/>
    <property type="evidence" value="ECO:0007669"/>
    <property type="project" value="InterPro"/>
</dbReference>
<dbReference type="PANTHER" id="PTHR10073">
    <property type="entry name" value="DNA MISMATCH REPAIR PROTEIN MLH, PMS, MUTL"/>
    <property type="match status" value="1"/>
</dbReference>
<dbReference type="FunFam" id="3.30.1370.100:FF:000004">
    <property type="entry name" value="DNA mismatch repair endonuclease MutL"/>
    <property type="match status" value="1"/>
</dbReference>
<evidence type="ECO:0000256" key="2">
    <source>
        <dbReference type="ARBA" id="ARBA00022763"/>
    </source>
</evidence>
<dbReference type="Gene3D" id="3.30.1540.20">
    <property type="entry name" value="MutL, C-terminal domain, dimerisation subdomain"/>
    <property type="match status" value="1"/>
</dbReference>
<dbReference type="GO" id="GO:0032300">
    <property type="term" value="C:mismatch repair complex"/>
    <property type="evidence" value="ECO:0007669"/>
    <property type="project" value="InterPro"/>
</dbReference>
<dbReference type="Gene3D" id="3.30.565.10">
    <property type="entry name" value="Histidine kinase-like ATPase, C-terminal domain"/>
    <property type="match status" value="1"/>
</dbReference>
<comment type="similarity">
    <text evidence="1 4">Belongs to the DNA mismatch repair MutL/HexB family.</text>
</comment>
<dbReference type="AlphaFoldDB" id="A0A2Z5Y474"/>
<dbReference type="Pfam" id="PF13589">
    <property type="entry name" value="HATPase_c_3"/>
    <property type="match status" value="1"/>
</dbReference>
<evidence type="ECO:0000256" key="3">
    <source>
        <dbReference type="ARBA" id="ARBA00023204"/>
    </source>
</evidence>
<dbReference type="InterPro" id="IPR020568">
    <property type="entry name" value="Ribosomal_Su5_D2-typ_SF"/>
</dbReference>
<dbReference type="Gene3D" id="3.30.1370.100">
    <property type="entry name" value="MutL, C-terminal domain, regulatory subdomain"/>
    <property type="match status" value="1"/>
</dbReference>
<dbReference type="RefSeq" id="WP_015695462.1">
    <property type="nucleotide sequence ID" value="NZ_AP018492.1"/>
</dbReference>
<gene>
    <name evidence="4" type="primary">mutL</name>
    <name evidence="7" type="ORF">DAT561_1573</name>
</gene>
<dbReference type="Gene3D" id="3.30.230.10">
    <property type="match status" value="1"/>
</dbReference>
<dbReference type="InterPro" id="IPR002099">
    <property type="entry name" value="MutL/Mlh/PMS"/>
</dbReference>
<organism evidence="7 8">
    <name type="scientific">Melissococcus plutonius</name>
    <dbReference type="NCBI Taxonomy" id="33970"/>
    <lineage>
        <taxon>Bacteria</taxon>
        <taxon>Bacillati</taxon>
        <taxon>Bacillota</taxon>
        <taxon>Bacilli</taxon>
        <taxon>Lactobacillales</taxon>
        <taxon>Enterococcaceae</taxon>
        <taxon>Melissococcus</taxon>
    </lineage>
</organism>
<dbReference type="CDD" id="cd16926">
    <property type="entry name" value="HATPase_MutL-MLH-PMS-like"/>
    <property type="match status" value="1"/>
</dbReference>
<dbReference type="GO" id="GO:0006298">
    <property type="term" value="P:mismatch repair"/>
    <property type="evidence" value="ECO:0007669"/>
    <property type="project" value="UniProtKB-UniRule"/>
</dbReference>
<dbReference type="NCBIfam" id="NF000950">
    <property type="entry name" value="PRK00095.1-3"/>
    <property type="match status" value="1"/>
</dbReference>
<evidence type="ECO:0000256" key="1">
    <source>
        <dbReference type="ARBA" id="ARBA00006082"/>
    </source>
</evidence>
<keyword evidence="2 4" id="KW-0227">DNA damage</keyword>